<keyword evidence="6" id="KW-0732">Signal</keyword>
<dbReference type="InterPro" id="IPR049452">
    <property type="entry name" value="Anoctamin_TM"/>
</dbReference>
<comment type="subcellular location">
    <subcellularLocation>
        <location evidence="1">Membrane</location>
        <topology evidence="1">Multi-pass membrane protein</topology>
    </subcellularLocation>
</comment>
<feature type="transmembrane region" description="Helical" evidence="5">
    <location>
        <begin position="815"/>
        <end position="836"/>
    </location>
</feature>
<evidence type="ECO:0000256" key="3">
    <source>
        <dbReference type="ARBA" id="ARBA00022989"/>
    </source>
</evidence>
<protein>
    <recommendedName>
        <fullName evidence="7">Anoctamin transmembrane domain-containing protein</fullName>
    </recommendedName>
</protein>
<keyword evidence="4 5" id="KW-0472">Membrane</keyword>
<dbReference type="PROSITE" id="PS51257">
    <property type="entry name" value="PROKAR_LIPOPROTEIN"/>
    <property type="match status" value="1"/>
</dbReference>
<evidence type="ECO:0000259" key="7">
    <source>
        <dbReference type="Pfam" id="PF04547"/>
    </source>
</evidence>
<feature type="transmembrane region" description="Helical" evidence="5">
    <location>
        <begin position="626"/>
        <end position="646"/>
    </location>
</feature>
<evidence type="ECO:0000256" key="2">
    <source>
        <dbReference type="ARBA" id="ARBA00022692"/>
    </source>
</evidence>
<dbReference type="EMBL" id="HBEG01012001">
    <property type="protein sequence ID" value="CAD8351855.1"/>
    <property type="molecule type" value="Transcribed_RNA"/>
</dbReference>
<organism evidence="8">
    <name type="scientific">Pyrodinium bahamense</name>
    <dbReference type="NCBI Taxonomy" id="73915"/>
    <lineage>
        <taxon>Eukaryota</taxon>
        <taxon>Sar</taxon>
        <taxon>Alveolata</taxon>
        <taxon>Dinophyceae</taxon>
        <taxon>Gonyaulacales</taxon>
        <taxon>Pyrocystaceae</taxon>
        <taxon>Pyrodinium</taxon>
    </lineage>
</organism>
<dbReference type="Pfam" id="PF04547">
    <property type="entry name" value="Anoctamin"/>
    <property type="match status" value="1"/>
</dbReference>
<keyword evidence="3 5" id="KW-1133">Transmembrane helix</keyword>
<feature type="transmembrane region" description="Helical" evidence="5">
    <location>
        <begin position="666"/>
        <end position="688"/>
    </location>
</feature>
<dbReference type="InterPro" id="IPR007632">
    <property type="entry name" value="Anoctamin"/>
</dbReference>
<feature type="chain" id="PRO_5030951273" description="Anoctamin transmembrane domain-containing protein" evidence="6">
    <location>
        <begin position="20"/>
        <end position="911"/>
    </location>
</feature>
<feature type="transmembrane region" description="Helical" evidence="5">
    <location>
        <begin position="728"/>
        <end position="757"/>
    </location>
</feature>
<feature type="transmembrane region" description="Helical" evidence="5">
    <location>
        <begin position="115"/>
        <end position="138"/>
    </location>
</feature>
<feature type="domain" description="Anoctamin transmembrane" evidence="7">
    <location>
        <begin position="428"/>
        <end position="846"/>
    </location>
</feature>
<dbReference type="PANTHER" id="PTHR12308:SF73">
    <property type="entry name" value="ANOCTAMIN"/>
    <property type="match status" value="1"/>
</dbReference>
<feature type="signal peptide" evidence="6">
    <location>
        <begin position="1"/>
        <end position="19"/>
    </location>
</feature>
<name>A0A7S0A393_9DINO</name>
<evidence type="ECO:0000256" key="5">
    <source>
        <dbReference type="SAM" id="Phobius"/>
    </source>
</evidence>
<dbReference type="GO" id="GO:0005254">
    <property type="term" value="F:chloride channel activity"/>
    <property type="evidence" value="ECO:0007669"/>
    <property type="project" value="TreeGrafter"/>
</dbReference>
<keyword evidence="2 5" id="KW-0812">Transmembrane</keyword>
<evidence type="ECO:0000313" key="8">
    <source>
        <dbReference type="EMBL" id="CAD8351855.1"/>
    </source>
</evidence>
<evidence type="ECO:0000256" key="1">
    <source>
        <dbReference type="ARBA" id="ARBA00004141"/>
    </source>
</evidence>
<accession>A0A7S0A393</accession>
<dbReference type="PANTHER" id="PTHR12308">
    <property type="entry name" value="ANOCTAMIN"/>
    <property type="match status" value="1"/>
</dbReference>
<evidence type="ECO:0000256" key="6">
    <source>
        <dbReference type="SAM" id="SignalP"/>
    </source>
</evidence>
<gene>
    <name evidence="8" type="ORF">PBAH0796_LOCUS7222</name>
</gene>
<dbReference type="AlphaFoldDB" id="A0A7S0A393"/>
<evidence type="ECO:0000256" key="4">
    <source>
        <dbReference type="ARBA" id="ARBA00023136"/>
    </source>
</evidence>
<proteinExistence type="predicted"/>
<feature type="transmembrane region" description="Helical" evidence="5">
    <location>
        <begin position="552"/>
        <end position="576"/>
    </location>
</feature>
<sequence length="911" mass="103049">MRLLISIVGISLVVQGCAAVRSHHADRAEAATSGLRPDSDAAQSPAKDVAPGDLEEILHDELEEGVDKVQEGLSKSANRTLSEMQHIDEVPNELRRALEMVLVMFLPKWHFKEKIFWEAAVTVFASLAWFYVYFGMLLKRDRSESLDRWHGSLMKMQKPDANTIHLSPDLILVFHHPKFEYNDGKKEVHPASIDRVLSQHQEYRFPRVRELRSSMMVRRMSSSLERAATATKALIGAPADTLAVPNHMVRTAMLQDLYEAFQSWGFNVKVFSSVDNDQIFFCASLRSVPVIRHYLSQGTFPLQLRSGVVKKLGIKQNPSDPASSPPSVPYDKHLVERLSEHGVLDSADESELFQTFTGTATFVSSLQCLDIMWDNLVGSLDPYAAIDEGFLVALFPAHNPTRIAELKATWANWRYLLDLSFVQPLPQLRNYFGTRITFIFGWNGHYCKALLALVTVALLMEVICRVGNSFAIPLLKTRQVLGFSIVLVVWAKICENLWHREQDFFTELWNLRHHCSVRTIRPQFQGEQKASPVDESITEKQYPKHLSFYRQLLTGCFTVFFCGLVACCIFVWMLIFKGKVDVVSSVMLSLQIKVLEFVFHTMVPILTDFENHKHQDEYHNSLLWKLFAFDFVNNYSAFFSLTIRFAWGCDHGDCLFVLRRQVSVCLSILCACSIASMLMNGVIVRLSLWYEAYQLQKQTGSEMPERYFLEEQAKYAVINEQEEVQNMLTLVISLGFVLLFGGVAPLVVPCCLCVFAVQLRAFSVFLTTDAQRPYPQESSGIGNWQRCISFLMVVGVLYSAVLFVAFGPSFEGTALLAKVTGMVCFCLASAMLWALIDIVCPPTDSETDLLAKRREHVLTKLMKSAGPGVSSPSEDPLALEPLKQSNYIVDAAWDKIPNLQLLRRSSWGNLF</sequence>
<reference evidence="8" key="1">
    <citation type="submission" date="2021-01" db="EMBL/GenBank/DDBJ databases">
        <authorList>
            <person name="Corre E."/>
            <person name="Pelletier E."/>
            <person name="Niang G."/>
            <person name="Scheremetjew M."/>
            <person name="Finn R."/>
            <person name="Kale V."/>
            <person name="Holt S."/>
            <person name="Cochrane G."/>
            <person name="Meng A."/>
            <person name="Brown T."/>
            <person name="Cohen L."/>
        </authorList>
    </citation>
    <scope>NUCLEOTIDE SEQUENCE</scope>
    <source>
        <strain evidence="8">Pbaha01</strain>
    </source>
</reference>
<feature type="transmembrane region" description="Helical" evidence="5">
    <location>
        <begin position="788"/>
        <end position="808"/>
    </location>
</feature>
<dbReference type="GO" id="GO:0016020">
    <property type="term" value="C:membrane"/>
    <property type="evidence" value="ECO:0007669"/>
    <property type="project" value="UniProtKB-SubCell"/>
</dbReference>